<feature type="transmembrane region" description="Helical" evidence="2">
    <location>
        <begin position="90"/>
        <end position="113"/>
    </location>
</feature>
<evidence type="ECO:0000313" key="3">
    <source>
        <dbReference type="EMBL" id="KAF2445349.1"/>
    </source>
</evidence>
<feature type="region of interest" description="Disordered" evidence="1">
    <location>
        <begin position="129"/>
        <end position="182"/>
    </location>
</feature>
<keyword evidence="2" id="KW-0812">Transmembrane</keyword>
<feature type="compositionally biased region" description="Basic and acidic residues" evidence="1">
    <location>
        <begin position="130"/>
        <end position="141"/>
    </location>
</feature>
<organism evidence="3 4">
    <name type="scientific">Karstenula rhodostoma CBS 690.94</name>
    <dbReference type="NCBI Taxonomy" id="1392251"/>
    <lineage>
        <taxon>Eukaryota</taxon>
        <taxon>Fungi</taxon>
        <taxon>Dikarya</taxon>
        <taxon>Ascomycota</taxon>
        <taxon>Pezizomycotina</taxon>
        <taxon>Dothideomycetes</taxon>
        <taxon>Pleosporomycetidae</taxon>
        <taxon>Pleosporales</taxon>
        <taxon>Massarineae</taxon>
        <taxon>Didymosphaeriaceae</taxon>
        <taxon>Karstenula</taxon>
    </lineage>
</organism>
<gene>
    <name evidence="3" type="ORF">P171DRAFT_484042</name>
</gene>
<comment type="caution">
    <text evidence="3">The sequence shown here is derived from an EMBL/GenBank/DDBJ whole genome shotgun (WGS) entry which is preliminary data.</text>
</comment>
<proteinExistence type="predicted"/>
<dbReference type="EMBL" id="MU001499">
    <property type="protein sequence ID" value="KAF2445349.1"/>
    <property type="molecule type" value="Genomic_DNA"/>
</dbReference>
<dbReference type="AlphaFoldDB" id="A0A9P4PM05"/>
<keyword evidence="4" id="KW-1185">Reference proteome</keyword>
<keyword evidence="2" id="KW-0472">Membrane</keyword>
<evidence type="ECO:0000256" key="1">
    <source>
        <dbReference type="SAM" id="MobiDB-lite"/>
    </source>
</evidence>
<protein>
    <submittedName>
        <fullName evidence="3">Uncharacterized protein</fullName>
    </submittedName>
</protein>
<feature type="compositionally biased region" description="Polar residues" evidence="1">
    <location>
        <begin position="145"/>
        <end position="159"/>
    </location>
</feature>
<name>A0A9P4PM05_9PLEO</name>
<evidence type="ECO:0000313" key="4">
    <source>
        <dbReference type="Proteomes" id="UP000799764"/>
    </source>
</evidence>
<keyword evidence="2" id="KW-1133">Transmembrane helix</keyword>
<sequence>MAAGEQQGPSGSQGGSQALDVGWARDCLIWACQPRPETINCNVLFASGIRLAQSHFVIAGCTQPGKNPQRPAGPRSPCRMGVRMRMRMRMMLALVLVLVLVVLVLVALVLALVTTTGRRETGRRVAALGHDSRQQTADGRRHTAHSTAHSTQRTACSTPKSEHRRGEGEAPAPAPGALADAG</sequence>
<accession>A0A9P4PM05</accession>
<dbReference type="Proteomes" id="UP000799764">
    <property type="component" value="Unassembled WGS sequence"/>
</dbReference>
<feature type="compositionally biased region" description="Low complexity" evidence="1">
    <location>
        <begin position="169"/>
        <end position="182"/>
    </location>
</feature>
<reference evidence="3" key="1">
    <citation type="journal article" date="2020" name="Stud. Mycol.">
        <title>101 Dothideomycetes genomes: a test case for predicting lifestyles and emergence of pathogens.</title>
        <authorList>
            <person name="Haridas S."/>
            <person name="Albert R."/>
            <person name="Binder M."/>
            <person name="Bloem J."/>
            <person name="Labutti K."/>
            <person name="Salamov A."/>
            <person name="Andreopoulos B."/>
            <person name="Baker S."/>
            <person name="Barry K."/>
            <person name="Bills G."/>
            <person name="Bluhm B."/>
            <person name="Cannon C."/>
            <person name="Castanera R."/>
            <person name="Culley D."/>
            <person name="Daum C."/>
            <person name="Ezra D."/>
            <person name="Gonzalez J."/>
            <person name="Henrissat B."/>
            <person name="Kuo A."/>
            <person name="Liang C."/>
            <person name="Lipzen A."/>
            <person name="Lutzoni F."/>
            <person name="Magnuson J."/>
            <person name="Mondo S."/>
            <person name="Nolan M."/>
            <person name="Ohm R."/>
            <person name="Pangilinan J."/>
            <person name="Park H.-J."/>
            <person name="Ramirez L."/>
            <person name="Alfaro M."/>
            <person name="Sun H."/>
            <person name="Tritt A."/>
            <person name="Yoshinaga Y."/>
            <person name="Zwiers L.-H."/>
            <person name="Turgeon B."/>
            <person name="Goodwin S."/>
            <person name="Spatafora J."/>
            <person name="Crous P."/>
            <person name="Grigoriev I."/>
        </authorList>
    </citation>
    <scope>NUCLEOTIDE SEQUENCE</scope>
    <source>
        <strain evidence="3">CBS 690.94</strain>
    </source>
</reference>
<evidence type="ECO:0000256" key="2">
    <source>
        <dbReference type="SAM" id="Phobius"/>
    </source>
</evidence>